<name>A0AAP8NNJ9_9BACT</name>
<comment type="caution">
    <text evidence="2">The sequence shown here is derived from an EMBL/GenBank/DDBJ whole genome shotgun (WGS) entry which is preliminary data.</text>
</comment>
<evidence type="ECO:0000313" key="3">
    <source>
        <dbReference type="Proteomes" id="UP000235914"/>
    </source>
</evidence>
<reference evidence="2 3" key="1">
    <citation type="journal article" date="2017" name="BMC Genomics">
        <title>Genome sequencing of 39 Akkermansia muciniphila isolates reveals its population structure, genomic and functional diverisity, and global distribution in mammalian gut microbiotas.</title>
        <authorList>
            <person name="Guo X."/>
            <person name="Li S."/>
            <person name="Zhang J."/>
            <person name="Wu F."/>
            <person name="Li X."/>
            <person name="Wu D."/>
            <person name="Zhang M."/>
            <person name="Ou Z."/>
            <person name="Jie Z."/>
            <person name="Yan Q."/>
            <person name="Li P."/>
            <person name="Yi J."/>
            <person name="Peng Y."/>
        </authorList>
    </citation>
    <scope>NUCLEOTIDE SEQUENCE [LARGE SCALE GENOMIC DNA]</scope>
    <source>
        <strain evidence="2 3">GP43</strain>
    </source>
</reference>
<proteinExistence type="predicted"/>
<dbReference type="RefSeq" id="WP_102735230.1">
    <property type="nucleotide sequence ID" value="NZ_PJKN01000001.1"/>
</dbReference>
<dbReference type="AlphaFoldDB" id="A0AAP8NNJ9"/>
<feature type="region of interest" description="Disordered" evidence="1">
    <location>
        <begin position="370"/>
        <end position="408"/>
    </location>
</feature>
<sequence length="408" mass="46184">MNKSLILVLTAFVPLAAADEVKLKDGTVYKNCTVEVETPESVSLLVPVSGGIKDSVTVKRDLIESIRKATPDELEAARIGKMYAKPETMNAGDLEKALADLDKTIKKNPQGLAHDAAVKARARVVVLLEEKKLTEEAQAAQDAREEAEVTVRTKYDHEANKLLKRFKALAVRNPYQAMAVYDRLRDGYPGSAALADAYPDAARIAGQLNRKLEVMIAAKEKSLEKEREALRKEEEKRRGNPKLTKEQRQVLMDAFQKRQTAIRERENQLTEVYRALRKKVKERGDRWFEPTAGSLEAMRDLKLVAATDAERLKKQDPENGAGSAALEKAWDLCDEKKFDEAMEVLTELRTAQVPREYYEELTETVRVGLREQRARERAERAEAARKAREDRDKKRQEEREAAAKAKKK</sequence>
<gene>
    <name evidence="2" type="ORF">CXU09_02215</name>
</gene>
<dbReference type="Proteomes" id="UP000235914">
    <property type="component" value="Unassembled WGS sequence"/>
</dbReference>
<evidence type="ECO:0000313" key="2">
    <source>
        <dbReference type="EMBL" id="PNC57897.1"/>
    </source>
</evidence>
<feature type="region of interest" description="Disordered" evidence="1">
    <location>
        <begin position="225"/>
        <end position="246"/>
    </location>
</feature>
<evidence type="ECO:0000256" key="1">
    <source>
        <dbReference type="SAM" id="MobiDB-lite"/>
    </source>
</evidence>
<organism evidence="2 3">
    <name type="scientific">Akkermansia muciniphila</name>
    <dbReference type="NCBI Taxonomy" id="239935"/>
    <lineage>
        <taxon>Bacteria</taxon>
        <taxon>Pseudomonadati</taxon>
        <taxon>Verrucomicrobiota</taxon>
        <taxon>Verrucomicrobiia</taxon>
        <taxon>Verrucomicrobiales</taxon>
        <taxon>Akkermansiaceae</taxon>
        <taxon>Akkermansia</taxon>
    </lineage>
</organism>
<dbReference type="EMBL" id="PJKN01000001">
    <property type="protein sequence ID" value="PNC57897.1"/>
    <property type="molecule type" value="Genomic_DNA"/>
</dbReference>
<accession>A0AAP8NNJ9</accession>
<protein>
    <submittedName>
        <fullName evidence="2">Uncharacterized protein</fullName>
    </submittedName>
</protein>